<name>A0A9P8BMI2_9FUNG</name>
<evidence type="ECO:0000313" key="3">
    <source>
        <dbReference type="EMBL" id="KAG9060776.1"/>
    </source>
</evidence>
<dbReference type="EMBL" id="JAHRHY010000032">
    <property type="protein sequence ID" value="KAG9060776.1"/>
    <property type="molecule type" value="Genomic_DNA"/>
</dbReference>
<accession>A0A9P8BMI2</accession>
<proteinExistence type="predicted"/>
<reference evidence="3" key="1">
    <citation type="submission" date="2021-06" db="EMBL/GenBank/DDBJ databases">
        <title>Genome Sequence of Mortierella hyaline Strain SCG-10, a Cold-Adapted, Nitrate-Reducing Fungus Isolated from Soil in Minnesota, USA.</title>
        <authorList>
            <person name="Aldossari N."/>
        </authorList>
    </citation>
    <scope>NUCLEOTIDE SEQUENCE</scope>
    <source>
        <strain evidence="3">SCG-10</strain>
    </source>
</reference>
<feature type="compositionally biased region" description="Basic and acidic residues" evidence="2">
    <location>
        <begin position="239"/>
        <end position="287"/>
    </location>
</feature>
<dbReference type="AlphaFoldDB" id="A0A9P8BMI2"/>
<evidence type="ECO:0000256" key="1">
    <source>
        <dbReference type="SAM" id="Coils"/>
    </source>
</evidence>
<keyword evidence="4" id="KW-1185">Reference proteome</keyword>
<evidence type="ECO:0000313" key="4">
    <source>
        <dbReference type="Proteomes" id="UP000707451"/>
    </source>
</evidence>
<keyword evidence="1" id="KW-0175">Coiled coil</keyword>
<sequence length="330" mass="37512">MSHAPNPTAPDVDIDIHTTLRLMQEQMQQQQEQMQQQQAFMQQQQNLLQQQQARIQQLETESIEQDGKVVHKPRATTLKLYQELIDVYPAIAEPKFFDSELPKNHDVFEWNDFHYTEGMDYKPPPVLQHSEVSLADTAKRHERDLATIQGYLAHTTRFYDTCAHEIVNSGKVDMEHILSFLNTVRISTSHDASRISRMRENLYLDELGIKHGNDKEESLFTLESLAAKKAAADLVRKTYKKYEPPKDRTKKPDNKFTKDKSGTGDKPKDQQSGKSQSKDKSGYKSDNGKSGYKSGYKSDGGKSDGKSRYKSGGGQGRKQPDQGNDGEKSD</sequence>
<gene>
    <name evidence="3" type="ORF">KI688_008894</name>
</gene>
<organism evidence="3 4">
    <name type="scientific">Linnemannia hyalina</name>
    <dbReference type="NCBI Taxonomy" id="64524"/>
    <lineage>
        <taxon>Eukaryota</taxon>
        <taxon>Fungi</taxon>
        <taxon>Fungi incertae sedis</taxon>
        <taxon>Mucoromycota</taxon>
        <taxon>Mortierellomycotina</taxon>
        <taxon>Mortierellomycetes</taxon>
        <taxon>Mortierellales</taxon>
        <taxon>Mortierellaceae</taxon>
        <taxon>Linnemannia</taxon>
    </lineage>
</organism>
<comment type="caution">
    <text evidence="3">The sequence shown here is derived from an EMBL/GenBank/DDBJ whole genome shotgun (WGS) entry which is preliminary data.</text>
</comment>
<dbReference type="Proteomes" id="UP000707451">
    <property type="component" value="Unassembled WGS sequence"/>
</dbReference>
<evidence type="ECO:0000256" key="2">
    <source>
        <dbReference type="SAM" id="MobiDB-lite"/>
    </source>
</evidence>
<dbReference type="OrthoDB" id="2406827at2759"/>
<feature type="region of interest" description="Disordered" evidence="2">
    <location>
        <begin position="239"/>
        <end position="330"/>
    </location>
</feature>
<protein>
    <submittedName>
        <fullName evidence="3">Uncharacterized protein</fullName>
    </submittedName>
</protein>
<feature type="compositionally biased region" description="Low complexity" evidence="2">
    <location>
        <begin position="288"/>
        <end position="297"/>
    </location>
</feature>
<feature type="coiled-coil region" evidence="1">
    <location>
        <begin position="20"/>
        <end position="68"/>
    </location>
</feature>